<proteinExistence type="inferred from homology"/>
<evidence type="ECO:0000256" key="1">
    <source>
        <dbReference type="ARBA" id="ARBA00003618"/>
    </source>
</evidence>
<organism evidence="12 13">
    <name type="scientific">Flavobacterium nakdongensis</name>
    <dbReference type="NCBI Taxonomy" id="3073563"/>
    <lineage>
        <taxon>Bacteria</taxon>
        <taxon>Pseudomonadati</taxon>
        <taxon>Bacteroidota</taxon>
        <taxon>Flavobacteriia</taxon>
        <taxon>Flavobacteriales</taxon>
        <taxon>Flavobacteriaceae</taxon>
        <taxon>Flavobacterium</taxon>
    </lineage>
</organism>
<evidence type="ECO:0000256" key="7">
    <source>
        <dbReference type="ARBA" id="ARBA00023204"/>
    </source>
</evidence>
<keyword evidence="6" id="KW-0067">ATP-binding</keyword>
<protein>
    <recommendedName>
        <fullName evidence="3 9">DNA repair protein RecN</fullName>
    </recommendedName>
    <alternativeName>
        <fullName evidence="8 9">Recombination protein N</fullName>
    </alternativeName>
</protein>
<gene>
    <name evidence="12" type="primary">recN</name>
    <name evidence="12" type="ORF">RF683_06555</name>
</gene>
<dbReference type="PANTHER" id="PTHR11059:SF0">
    <property type="entry name" value="DNA REPAIR PROTEIN RECN"/>
    <property type="match status" value="1"/>
</dbReference>
<evidence type="ECO:0000313" key="13">
    <source>
        <dbReference type="Proteomes" id="UP001180481"/>
    </source>
</evidence>
<keyword evidence="7 9" id="KW-0234">DNA repair</keyword>
<evidence type="ECO:0000256" key="9">
    <source>
        <dbReference type="PIRNR" id="PIRNR003128"/>
    </source>
</evidence>
<dbReference type="PANTHER" id="PTHR11059">
    <property type="entry name" value="DNA REPAIR PROTEIN RECN"/>
    <property type="match status" value="1"/>
</dbReference>
<keyword evidence="5 9" id="KW-0227">DNA damage</keyword>
<sequence length="550" mass="61553">MLLSLSVQNYALIEHLEIDFSANFSTITGETGAGKSILLGALGLIMGNRADLSALKDKEKKCIVEATFKIEAYNLQQLFADNDLDYEATTIIRREILPSGKSRAFVNDTPTNLAELQLLTAYLIDIHSQHDTKELEQQEYQLSILDAMGNNVEVLKEYTAQLSTYKSLVKQLEILKEEQRQSSKEEEYNIFLLQELEAANLKNDEQEILEEELETLNNVEVIHENLAKTIALSQEEQIGFLNTLKESKNALQKIASFSSKYEELVARIQSVIIELEDVSDLCAEYVEKVIFDPERMNWLTSRLQLIYDLQKKHYVQTVSELLEIQASLTIKVGRVTGLGDEIQALSEKIESQEKQVINLATILSNNRAKAIPDFSSKAEVILKELGIPNAAFQINLIPSISFLTSGKDELQLLFSANKGSNFGTLKKVASGGEMSRIMLAIKSILADFTQLPTIVFDEIDTGVSGEIALKMAEIMKQMSQKRQVFAITHLPQIAAKGNQHYKVSKFIQGETTLSKIEKLASEARIHELAEMLAGKNYTESAITHAKTLLN</sequence>
<evidence type="ECO:0000256" key="4">
    <source>
        <dbReference type="ARBA" id="ARBA00022741"/>
    </source>
</evidence>
<comment type="function">
    <text evidence="1 9">May be involved in recombinational repair of damaged DNA.</text>
</comment>
<dbReference type="SUPFAM" id="SSF52540">
    <property type="entry name" value="P-loop containing nucleoside triphosphate hydrolases"/>
    <property type="match status" value="1"/>
</dbReference>
<dbReference type="InterPro" id="IPR027417">
    <property type="entry name" value="P-loop_NTPase"/>
</dbReference>
<evidence type="ECO:0000256" key="6">
    <source>
        <dbReference type="ARBA" id="ARBA00022840"/>
    </source>
</evidence>
<dbReference type="InterPro" id="IPR004604">
    <property type="entry name" value="DNA_recomb/repair_RecN"/>
</dbReference>
<evidence type="ECO:0000256" key="8">
    <source>
        <dbReference type="ARBA" id="ARBA00033408"/>
    </source>
</evidence>
<dbReference type="InterPro" id="IPR003395">
    <property type="entry name" value="RecF/RecN/SMC_N"/>
</dbReference>
<keyword evidence="4" id="KW-0547">Nucleotide-binding</keyword>
<evidence type="ECO:0000259" key="11">
    <source>
        <dbReference type="Pfam" id="PF02463"/>
    </source>
</evidence>
<dbReference type="RefSeq" id="WP_309531539.1">
    <property type="nucleotide sequence ID" value="NZ_CP133721.1"/>
</dbReference>
<evidence type="ECO:0000256" key="3">
    <source>
        <dbReference type="ARBA" id="ARBA00021315"/>
    </source>
</evidence>
<accession>A0ABY9R9Y6</accession>
<reference evidence="12" key="1">
    <citation type="submission" date="2023-09" db="EMBL/GenBank/DDBJ databases">
        <title>Flavobacterium sp. 20NA77.7 isolated from freshwater.</title>
        <authorList>
            <person name="Le V."/>
            <person name="Ko S.-R."/>
            <person name="Ahn C.-Y."/>
            <person name="Oh H.-M."/>
        </authorList>
    </citation>
    <scope>NUCLEOTIDE SEQUENCE</scope>
    <source>
        <strain evidence="12">20NA77.7</strain>
    </source>
</reference>
<dbReference type="Proteomes" id="UP001180481">
    <property type="component" value="Chromosome"/>
</dbReference>
<evidence type="ECO:0000256" key="5">
    <source>
        <dbReference type="ARBA" id="ARBA00022763"/>
    </source>
</evidence>
<feature type="coiled-coil region" evidence="10">
    <location>
        <begin position="155"/>
        <end position="219"/>
    </location>
</feature>
<dbReference type="NCBIfam" id="TIGR00634">
    <property type="entry name" value="recN"/>
    <property type="match status" value="1"/>
</dbReference>
<name>A0ABY9R9Y6_9FLAO</name>
<dbReference type="PIRSF" id="PIRSF003128">
    <property type="entry name" value="RecN"/>
    <property type="match status" value="1"/>
</dbReference>
<evidence type="ECO:0000313" key="12">
    <source>
        <dbReference type="EMBL" id="WMW77155.1"/>
    </source>
</evidence>
<feature type="coiled-coil region" evidence="10">
    <location>
        <begin position="335"/>
        <end position="362"/>
    </location>
</feature>
<evidence type="ECO:0000256" key="10">
    <source>
        <dbReference type="SAM" id="Coils"/>
    </source>
</evidence>
<dbReference type="EMBL" id="CP133721">
    <property type="protein sequence ID" value="WMW77155.1"/>
    <property type="molecule type" value="Genomic_DNA"/>
</dbReference>
<feature type="domain" description="RecF/RecN/SMC N-terminal" evidence="11">
    <location>
        <begin position="5"/>
        <end position="509"/>
    </location>
</feature>
<dbReference type="Pfam" id="PF02463">
    <property type="entry name" value="SMC_N"/>
    <property type="match status" value="1"/>
</dbReference>
<comment type="similarity">
    <text evidence="2 9">Belongs to the RecN family.</text>
</comment>
<evidence type="ECO:0000256" key="2">
    <source>
        <dbReference type="ARBA" id="ARBA00009441"/>
    </source>
</evidence>
<dbReference type="CDD" id="cd03241">
    <property type="entry name" value="ABC_RecN"/>
    <property type="match status" value="2"/>
</dbReference>
<dbReference type="Gene3D" id="3.40.50.300">
    <property type="entry name" value="P-loop containing nucleotide triphosphate hydrolases"/>
    <property type="match status" value="2"/>
</dbReference>
<keyword evidence="13" id="KW-1185">Reference proteome</keyword>
<keyword evidence="10" id="KW-0175">Coiled coil</keyword>